<dbReference type="EMBL" id="KI630383">
    <property type="protein sequence ID" value="EYU40712.1"/>
    <property type="molecule type" value="Genomic_DNA"/>
</dbReference>
<proteinExistence type="predicted"/>
<accession>A0A022Q1X3</accession>
<reference evidence="1 3" key="1">
    <citation type="journal article" date="2013" name="Proc. Natl. Acad. Sci. U.S.A.">
        <title>Fine-scale variation in meiotic recombination in Mimulus inferred from population shotgun sequencing.</title>
        <authorList>
            <person name="Hellsten U."/>
            <person name="Wright K.M."/>
            <person name="Jenkins J."/>
            <person name="Shu S."/>
            <person name="Yuan Y."/>
            <person name="Wessler S.R."/>
            <person name="Schmutz J."/>
            <person name="Willis J.H."/>
            <person name="Rokhsar D.S."/>
        </authorList>
    </citation>
    <scope>NUCLEOTIDE SEQUENCE [LARGE SCALE GENOMIC DNA]</scope>
    <source>
        <strain evidence="3">cv. DUN x IM62</strain>
    </source>
</reference>
<gene>
    <name evidence="1" type="ORF">MIMGU_mgv1a021239mg</name>
    <name evidence="2" type="ORF">MIMGU_mgv1a024278mg</name>
</gene>
<dbReference type="PANTHER" id="PTHR35466:SF4">
    <property type="entry name" value="EXPRESSED PROTEIN"/>
    <property type="match status" value="1"/>
</dbReference>
<sequence>METYDYSFKKAGAVPFKWEIRPGVPKSQEQQPLLDQHHIEFEFPKEQNQIRKQSPLTICNNPFPPKLKPPPNGLYFKPPLEARFRSNFQLKVVSSSWCFPSPLKKRKISREW</sequence>
<dbReference type="AlphaFoldDB" id="A0A022Q1X3"/>
<protein>
    <submittedName>
        <fullName evidence="1">Uncharacterized protein</fullName>
    </submittedName>
</protein>
<dbReference type="Pfam" id="PF05097">
    <property type="entry name" value="DUF688"/>
    <property type="match status" value="1"/>
</dbReference>
<organism evidence="1 3">
    <name type="scientific">Erythranthe guttata</name>
    <name type="common">Yellow monkey flower</name>
    <name type="synonym">Mimulus guttatus</name>
    <dbReference type="NCBI Taxonomy" id="4155"/>
    <lineage>
        <taxon>Eukaryota</taxon>
        <taxon>Viridiplantae</taxon>
        <taxon>Streptophyta</taxon>
        <taxon>Embryophyta</taxon>
        <taxon>Tracheophyta</taxon>
        <taxon>Spermatophyta</taxon>
        <taxon>Magnoliopsida</taxon>
        <taxon>eudicotyledons</taxon>
        <taxon>Gunneridae</taxon>
        <taxon>Pentapetalae</taxon>
        <taxon>asterids</taxon>
        <taxon>lamiids</taxon>
        <taxon>Lamiales</taxon>
        <taxon>Phrymaceae</taxon>
        <taxon>Erythranthe</taxon>
    </lineage>
</organism>
<evidence type="ECO:0000313" key="2">
    <source>
        <dbReference type="EMBL" id="EYU40712.1"/>
    </source>
</evidence>
<dbReference type="InterPro" id="IPR007789">
    <property type="entry name" value="DUF688"/>
</dbReference>
<evidence type="ECO:0000313" key="3">
    <source>
        <dbReference type="Proteomes" id="UP000030748"/>
    </source>
</evidence>
<dbReference type="PANTHER" id="PTHR35466">
    <property type="entry name" value="SERINE/ARGININE REPETITIVE MATRIX PROTEIN 1"/>
    <property type="match status" value="1"/>
</dbReference>
<dbReference type="EMBL" id="KI632279">
    <property type="protein sequence ID" value="EYU20490.1"/>
    <property type="molecule type" value="Genomic_DNA"/>
</dbReference>
<keyword evidence="3" id="KW-1185">Reference proteome</keyword>
<evidence type="ECO:0000313" key="1">
    <source>
        <dbReference type="EMBL" id="EYU20490.1"/>
    </source>
</evidence>
<name>A0A022Q1X3_ERYGU</name>
<dbReference type="Proteomes" id="UP000030748">
    <property type="component" value="Unassembled WGS sequence"/>
</dbReference>